<gene>
    <name evidence="1" type="ORF">E5S67_06039</name>
</gene>
<dbReference type="Proteomes" id="UP000702425">
    <property type="component" value="Unassembled WGS sequence"/>
</dbReference>
<sequence>MPIGVNLSGKTTRELIPWRRAKFLLHRTNEFFIQSYEEEFSFEAGVSTAAEFEALRKVAITLFIRLLNAIALNLLAEVLLLD</sequence>
<dbReference type="EMBL" id="SRRZ01000195">
    <property type="protein sequence ID" value="NQE38254.1"/>
    <property type="molecule type" value="Genomic_DNA"/>
</dbReference>
<organism evidence="1 2">
    <name type="scientific">Microcoleus asticus IPMA8</name>
    <dbReference type="NCBI Taxonomy" id="2563858"/>
    <lineage>
        <taxon>Bacteria</taxon>
        <taxon>Bacillati</taxon>
        <taxon>Cyanobacteriota</taxon>
        <taxon>Cyanophyceae</taxon>
        <taxon>Oscillatoriophycideae</taxon>
        <taxon>Oscillatoriales</taxon>
        <taxon>Microcoleaceae</taxon>
        <taxon>Microcoleus</taxon>
        <taxon>Microcoleus asticus</taxon>
    </lineage>
</organism>
<name>A0ABX2D6H7_9CYAN</name>
<accession>A0ABX2D6H7</accession>
<keyword evidence="2" id="KW-1185">Reference proteome</keyword>
<protein>
    <submittedName>
        <fullName evidence="1">Uncharacterized protein</fullName>
    </submittedName>
</protein>
<reference evidence="1 2" key="1">
    <citation type="journal article" date="2020" name="Sci. Rep.">
        <title>A novel cyanobacterial geosmin producer, revising GeoA distribution and dispersion patterns in Bacteria.</title>
        <authorList>
            <person name="Churro C."/>
            <person name="Semedo-Aguiar A.P."/>
            <person name="Silva A.D."/>
            <person name="Pereira-Leal J.B."/>
            <person name="Leite R.B."/>
        </authorList>
    </citation>
    <scope>NUCLEOTIDE SEQUENCE [LARGE SCALE GENOMIC DNA]</scope>
    <source>
        <strain evidence="1 2">IPMA8</strain>
    </source>
</reference>
<evidence type="ECO:0000313" key="2">
    <source>
        <dbReference type="Proteomes" id="UP000702425"/>
    </source>
</evidence>
<comment type="caution">
    <text evidence="1">The sequence shown here is derived from an EMBL/GenBank/DDBJ whole genome shotgun (WGS) entry which is preliminary data.</text>
</comment>
<proteinExistence type="predicted"/>
<evidence type="ECO:0000313" key="1">
    <source>
        <dbReference type="EMBL" id="NQE38254.1"/>
    </source>
</evidence>